<organism evidence="1 2">
    <name type="scientific">Algoriphagus jejuensis</name>
    <dbReference type="NCBI Taxonomy" id="419934"/>
    <lineage>
        <taxon>Bacteria</taxon>
        <taxon>Pseudomonadati</taxon>
        <taxon>Bacteroidota</taxon>
        <taxon>Cytophagia</taxon>
        <taxon>Cytophagales</taxon>
        <taxon>Cyclobacteriaceae</taxon>
        <taxon>Algoriphagus</taxon>
    </lineage>
</organism>
<reference evidence="2" key="1">
    <citation type="journal article" date="2019" name="Int. J. Syst. Evol. Microbiol.">
        <title>The Global Catalogue of Microorganisms (GCM) 10K type strain sequencing project: providing services to taxonomists for standard genome sequencing and annotation.</title>
        <authorList>
            <consortium name="The Broad Institute Genomics Platform"/>
            <consortium name="The Broad Institute Genome Sequencing Center for Infectious Disease"/>
            <person name="Wu L."/>
            <person name="Ma J."/>
        </authorList>
    </citation>
    <scope>NUCLEOTIDE SEQUENCE [LARGE SCALE GENOMIC DNA]</scope>
    <source>
        <strain evidence="2">JCM 16112</strain>
    </source>
</reference>
<keyword evidence="2" id="KW-1185">Reference proteome</keyword>
<name>A0ABP3YED0_9BACT</name>
<comment type="caution">
    <text evidence="1">The sequence shown here is derived from an EMBL/GenBank/DDBJ whole genome shotgun (WGS) entry which is preliminary data.</text>
</comment>
<proteinExistence type="predicted"/>
<protein>
    <recommendedName>
        <fullName evidence="3">HNH endonuclease</fullName>
    </recommendedName>
</protein>
<dbReference type="EMBL" id="BAAAFI010000012">
    <property type="protein sequence ID" value="GAA0879438.1"/>
    <property type="molecule type" value="Genomic_DNA"/>
</dbReference>
<dbReference type="Gene3D" id="1.10.30.50">
    <property type="match status" value="1"/>
</dbReference>
<evidence type="ECO:0008006" key="3">
    <source>
        <dbReference type="Google" id="ProtNLM"/>
    </source>
</evidence>
<evidence type="ECO:0000313" key="2">
    <source>
        <dbReference type="Proteomes" id="UP001500469"/>
    </source>
</evidence>
<dbReference type="Proteomes" id="UP001500469">
    <property type="component" value="Unassembled WGS sequence"/>
</dbReference>
<evidence type="ECO:0000313" key="1">
    <source>
        <dbReference type="EMBL" id="GAA0879438.1"/>
    </source>
</evidence>
<gene>
    <name evidence="1" type="ORF">GCM10009119_24060</name>
</gene>
<dbReference type="RefSeq" id="WP_343851840.1">
    <property type="nucleotide sequence ID" value="NZ_BAAAFI010000012.1"/>
</dbReference>
<accession>A0ABP3YED0</accession>
<sequence length="263" mass="30374">MINLRCPSRIEIDDIVLIIGEKYNPHKTTLLGLKTKILERYSKYIELELNGRIKPIKFSINEKNALASLYSSRTKTAKLLFDEVINVLNPNHSDCCLYCGIGEIDQIDHYLPQEHFPEFSILHKNLIPICGTCNEIKGSNIPGINGKDYLHLIYDILPIENIFDCAISFIDKVPSISYTILPKFKNSVLNTHFSELRLKERIEKKSVQYCLQIKALKEQFGSPYAKEELTRDFNKLSAFFGIYYWKTKLISTMINIDFVDNVN</sequence>